<comment type="function">
    <text evidence="1 9">Catalyzes the acetylation of L-2,4-diaminobutyrate (DABA) to gamma-N-acetyl-alpha,gamma-diaminobutyric acid (ADABA) with acetyl coenzyme A.</text>
</comment>
<comment type="catalytic activity">
    <reaction evidence="8 9">
        <text>L-2,4-diaminobutanoate + acetyl-CoA = (2S)-4-acetamido-2-aminobutanoate + CoA + H(+)</text>
        <dbReference type="Rhea" id="RHEA:16901"/>
        <dbReference type="ChEBI" id="CHEBI:15378"/>
        <dbReference type="ChEBI" id="CHEBI:57287"/>
        <dbReference type="ChEBI" id="CHEBI:57288"/>
        <dbReference type="ChEBI" id="CHEBI:58761"/>
        <dbReference type="ChEBI" id="CHEBI:58929"/>
        <dbReference type="EC" id="2.3.1.178"/>
    </reaction>
</comment>
<evidence type="ECO:0000256" key="3">
    <source>
        <dbReference type="ARBA" id="ARBA00010712"/>
    </source>
</evidence>
<keyword evidence="13" id="KW-1185">Reference proteome</keyword>
<evidence type="ECO:0000256" key="5">
    <source>
        <dbReference type="ARBA" id="ARBA00017935"/>
    </source>
</evidence>
<evidence type="ECO:0000256" key="8">
    <source>
        <dbReference type="ARBA" id="ARBA00048924"/>
    </source>
</evidence>
<protein>
    <recommendedName>
        <fullName evidence="5 9">L-2,4-diaminobutyric acid acetyltransferase</fullName>
        <shortName evidence="9">DABA acetyltransferase</shortName>
        <ecNumber evidence="4 9">2.3.1.178</ecNumber>
    </recommendedName>
</protein>
<name>A0ABS2MYA9_9BACI</name>
<evidence type="ECO:0000256" key="1">
    <source>
        <dbReference type="ARBA" id="ARBA00003741"/>
    </source>
</evidence>
<dbReference type="Pfam" id="PF00583">
    <property type="entry name" value="Acetyltransf_1"/>
    <property type="match status" value="1"/>
</dbReference>
<dbReference type="PANTHER" id="PTHR43072:SF23">
    <property type="entry name" value="UPF0039 PROTEIN C11D3.02C"/>
    <property type="match status" value="1"/>
</dbReference>
<evidence type="ECO:0000313" key="13">
    <source>
        <dbReference type="Proteomes" id="UP001296943"/>
    </source>
</evidence>
<feature type="domain" description="N-acetyltransferase" evidence="11">
    <location>
        <begin position="12"/>
        <end position="158"/>
    </location>
</feature>
<keyword evidence="6 9" id="KW-0808">Transferase</keyword>
<sequence length="169" mass="19248">MGGINLLLTKSVELRKPTLEDGSNIWRLIRKTQVLDLNSAYYYLILSKYFKNTCIVAEHQGEIVGFVSAFLLPEKQNTLFIWQVAVDESQRGKGLASSLLQELLSREELSNVKYLETTISPSNKASQALFKKLAENFETEMKKIESISPEVFPNENHEPEQTYQIGPIH</sequence>
<evidence type="ECO:0000256" key="7">
    <source>
        <dbReference type="ARBA" id="ARBA00023315"/>
    </source>
</evidence>
<dbReference type="InterPro" id="IPR016181">
    <property type="entry name" value="Acyl_CoA_acyltransferase"/>
</dbReference>
<reference evidence="12 13" key="1">
    <citation type="submission" date="2021-01" db="EMBL/GenBank/DDBJ databases">
        <title>Genomic Encyclopedia of Type Strains, Phase IV (KMG-IV): sequencing the most valuable type-strain genomes for metagenomic binning, comparative biology and taxonomic classification.</title>
        <authorList>
            <person name="Goeker M."/>
        </authorList>
    </citation>
    <scope>NUCLEOTIDE SEQUENCE [LARGE SCALE GENOMIC DNA]</scope>
    <source>
        <strain evidence="12 13">DSM 23711</strain>
    </source>
</reference>
<evidence type="ECO:0000259" key="11">
    <source>
        <dbReference type="PROSITE" id="PS51186"/>
    </source>
</evidence>
<comment type="caution">
    <text evidence="12">The sequence shown here is derived from an EMBL/GenBank/DDBJ whole genome shotgun (WGS) entry which is preliminary data.</text>
</comment>
<dbReference type="Proteomes" id="UP001296943">
    <property type="component" value="Unassembled WGS sequence"/>
</dbReference>
<dbReference type="InterPro" id="IPR000182">
    <property type="entry name" value="GNAT_dom"/>
</dbReference>
<gene>
    <name evidence="9" type="primary">ectA</name>
    <name evidence="12" type="ORF">JOC48_001357</name>
</gene>
<dbReference type="InterPro" id="IPR012772">
    <property type="entry name" value="Ectoine_EctA"/>
</dbReference>
<dbReference type="GO" id="GO:0033816">
    <property type="term" value="F:diaminobutyrate acetyltransferase activity"/>
    <property type="evidence" value="ECO:0007669"/>
    <property type="project" value="UniProtKB-EC"/>
</dbReference>
<dbReference type="PROSITE" id="PS51186">
    <property type="entry name" value="GNAT"/>
    <property type="match status" value="1"/>
</dbReference>
<organism evidence="12 13">
    <name type="scientific">Aquibacillus albus</name>
    <dbReference type="NCBI Taxonomy" id="1168171"/>
    <lineage>
        <taxon>Bacteria</taxon>
        <taxon>Bacillati</taxon>
        <taxon>Bacillota</taxon>
        <taxon>Bacilli</taxon>
        <taxon>Bacillales</taxon>
        <taxon>Bacillaceae</taxon>
        <taxon>Aquibacillus</taxon>
    </lineage>
</organism>
<evidence type="ECO:0000256" key="2">
    <source>
        <dbReference type="ARBA" id="ARBA00004978"/>
    </source>
</evidence>
<keyword evidence="7 9" id="KW-0012">Acyltransferase</keyword>
<dbReference type="EMBL" id="JAFBDR010000005">
    <property type="protein sequence ID" value="MBM7570879.1"/>
    <property type="molecule type" value="Genomic_DNA"/>
</dbReference>
<dbReference type="Gene3D" id="3.40.630.30">
    <property type="match status" value="1"/>
</dbReference>
<comment type="similarity">
    <text evidence="3 9">Belongs to the acetyltransferase family. EctA subfamily.</text>
</comment>
<evidence type="ECO:0000256" key="6">
    <source>
        <dbReference type="ARBA" id="ARBA00022679"/>
    </source>
</evidence>
<evidence type="ECO:0000256" key="10">
    <source>
        <dbReference type="SAM" id="MobiDB-lite"/>
    </source>
</evidence>
<dbReference type="EC" id="2.3.1.178" evidence="4 9"/>
<dbReference type="PANTHER" id="PTHR43072">
    <property type="entry name" value="N-ACETYLTRANSFERASE"/>
    <property type="match status" value="1"/>
</dbReference>
<feature type="region of interest" description="Disordered" evidence="10">
    <location>
        <begin position="149"/>
        <end position="169"/>
    </location>
</feature>
<dbReference type="SUPFAM" id="SSF55729">
    <property type="entry name" value="Acyl-CoA N-acyltransferases (Nat)"/>
    <property type="match status" value="1"/>
</dbReference>
<evidence type="ECO:0000313" key="12">
    <source>
        <dbReference type="EMBL" id="MBM7570879.1"/>
    </source>
</evidence>
<dbReference type="NCBIfam" id="TIGR02406">
    <property type="entry name" value="ectoine_EctA"/>
    <property type="match status" value="1"/>
</dbReference>
<evidence type="ECO:0000256" key="9">
    <source>
        <dbReference type="RuleBase" id="RU365045"/>
    </source>
</evidence>
<proteinExistence type="inferred from homology"/>
<accession>A0ABS2MYA9</accession>
<evidence type="ECO:0000256" key="4">
    <source>
        <dbReference type="ARBA" id="ARBA00012355"/>
    </source>
</evidence>
<dbReference type="RefSeq" id="WP_204498286.1">
    <property type="nucleotide sequence ID" value="NZ_JAFBDR010000005.1"/>
</dbReference>
<dbReference type="CDD" id="cd04301">
    <property type="entry name" value="NAT_SF"/>
    <property type="match status" value="1"/>
</dbReference>
<comment type="pathway">
    <text evidence="2 9">Amine and polyamine biosynthesis; ectoine biosynthesis; L-ectoine from L-aspartate 4-semialdehyde: step 2/3.</text>
</comment>